<reference evidence="1 2" key="1">
    <citation type="submission" date="2018-07" db="EMBL/GenBank/DDBJ databases">
        <title>Complete genome sequence of Spiroplasma alleghenense PLHS-1 (ATCC 51752).</title>
        <authorList>
            <person name="Chou L."/>
            <person name="Lee T.-Y."/>
            <person name="Tsai Y.-M."/>
            <person name="Kuo C.-H."/>
        </authorList>
    </citation>
    <scope>NUCLEOTIDE SEQUENCE [LARGE SCALE GENOMIC DNA]</scope>
    <source>
        <strain evidence="1 2">PLHS-1</strain>
    </source>
</reference>
<proteinExistence type="predicted"/>
<organism evidence="1 2">
    <name type="scientific">Spiroplasma alleghenense</name>
    <dbReference type="NCBI Taxonomy" id="216931"/>
    <lineage>
        <taxon>Bacteria</taxon>
        <taxon>Bacillati</taxon>
        <taxon>Mycoplasmatota</taxon>
        <taxon>Mollicutes</taxon>
        <taxon>Entomoplasmatales</taxon>
        <taxon>Spiroplasmataceae</taxon>
        <taxon>Spiroplasma</taxon>
    </lineage>
</organism>
<dbReference type="AlphaFoldDB" id="A0A345Z3B1"/>
<accession>A0A345Z3B1</accession>
<gene>
    <name evidence="1" type="ORF">SALLE_v1c04160</name>
</gene>
<name>A0A345Z3B1_9MOLU</name>
<keyword evidence="2" id="KW-1185">Reference proteome</keyword>
<protein>
    <submittedName>
        <fullName evidence="1">Uncharacterized protein</fullName>
    </submittedName>
</protein>
<dbReference type="RefSeq" id="WP_115558001.1">
    <property type="nucleotide sequence ID" value="NZ_CP031376.1"/>
</dbReference>
<sequence>MRQKARSLQNQVFADNLIKQIQFKEAYFAFKFNKFKKWKLSPGRKIERMWKKSQLKKIPIKDLEIQEIYMIGFANSQYHNLKRFLRNNMNATFVNTAISRVDYFNCCMSNIWFEKYFKKFKKIKENLIEISNQPELLFYPYYLKFLTAVRESILKNMSEFVIPSVTSFTLMDAKKSINVSEEIRRSKNLIKIAFSNVKNDSEKSFNTINQEITNLYFKVSENYSDKEAQNQILTEINVKTVFQKEFGKFQFKKACKFLKISPRIKVESAYLKYQDRLTSSEVADLLVGNTKKTDDLKKAWQIYIKYRNENSI</sequence>
<dbReference type="OrthoDB" id="388697at2"/>
<dbReference type="KEGG" id="salx:SALLE_v1c04160"/>
<dbReference type="Proteomes" id="UP000254792">
    <property type="component" value="Chromosome"/>
</dbReference>
<evidence type="ECO:0000313" key="1">
    <source>
        <dbReference type="EMBL" id="AXK51090.1"/>
    </source>
</evidence>
<evidence type="ECO:0000313" key="2">
    <source>
        <dbReference type="Proteomes" id="UP000254792"/>
    </source>
</evidence>
<dbReference type="EMBL" id="CP031376">
    <property type="protein sequence ID" value="AXK51090.1"/>
    <property type="molecule type" value="Genomic_DNA"/>
</dbReference>